<dbReference type="KEGG" id="mph:MLP_47430"/>
<organism evidence="7 8">
    <name type="scientific">Microlunatus phosphovorus (strain ATCC 700054 / DSM 10555 / JCM 9379 / NBRC 101784 / NCIMB 13414 / VKM Ac-1990 / NM-1)</name>
    <dbReference type="NCBI Taxonomy" id="1032480"/>
    <lineage>
        <taxon>Bacteria</taxon>
        <taxon>Bacillati</taxon>
        <taxon>Actinomycetota</taxon>
        <taxon>Actinomycetes</taxon>
        <taxon>Propionibacteriales</taxon>
        <taxon>Propionibacteriaceae</taxon>
        <taxon>Microlunatus</taxon>
    </lineage>
</organism>
<feature type="transmembrane region" description="Helical" evidence="6">
    <location>
        <begin position="44"/>
        <end position="67"/>
    </location>
</feature>
<evidence type="ECO:0000313" key="7">
    <source>
        <dbReference type="EMBL" id="BAK37757.1"/>
    </source>
</evidence>
<gene>
    <name evidence="7" type="ordered locus">MLP_47430</name>
</gene>
<comment type="subcellular location">
    <subcellularLocation>
        <location evidence="1">Membrane</location>
        <topology evidence="1">Multi-pass membrane protein</topology>
    </subcellularLocation>
</comment>
<evidence type="ECO:0000256" key="2">
    <source>
        <dbReference type="ARBA" id="ARBA00022692"/>
    </source>
</evidence>
<feature type="compositionally biased region" description="Low complexity" evidence="5">
    <location>
        <begin position="134"/>
        <end position="146"/>
    </location>
</feature>
<dbReference type="InterPro" id="IPR038665">
    <property type="entry name" value="Voltage-dep_anion_channel_sf"/>
</dbReference>
<evidence type="ECO:0000256" key="1">
    <source>
        <dbReference type="ARBA" id="ARBA00004141"/>
    </source>
</evidence>
<dbReference type="STRING" id="1032480.MLP_47430"/>
<dbReference type="Gene3D" id="1.50.10.150">
    <property type="entry name" value="Voltage-dependent anion channel"/>
    <property type="match status" value="1"/>
</dbReference>
<dbReference type="Proteomes" id="UP000007947">
    <property type="component" value="Chromosome"/>
</dbReference>
<evidence type="ECO:0000256" key="4">
    <source>
        <dbReference type="ARBA" id="ARBA00023136"/>
    </source>
</evidence>
<protein>
    <submittedName>
        <fullName evidence="7">Uncharacterized protein</fullName>
    </submittedName>
</protein>
<evidence type="ECO:0000256" key="6">
    <source>
        <dbReference type="SAM" id="Phobius"/>
    </source>
</evidence>
<keyword evidence="8" id="KW-1185">Reference proteome</keyword>
<dbReference type="GO" id="GO:0016020">
    <property type="term" value="C:membrane"/>
    <property type="evidence" value="ECO:0007669"/>
    <property type="project" value="UniProtKB-SubCell"/>
</dbReference>
<proteinExistence type="predicted"/>
<dbReference type="OrthoDB" id="958273at2"/>
<keyword evidence="4 6" id="KW-0472">Membrane</keyword>
<keyword evidence="2 6" id="KW-0812">Transmembrane</keyword>
<feature type="region of interest" description="Disordered" evidence="5">
    <location>
        <begin position="134"/>
        <end position="182"/>
    </location>
</feature>
<name>F5XF19_MICPN</name>
<evidence type="ECO:0000256" key="5">
    <source>
        <dbReference type="SAM" id="MobiDB-lite"/>
    </source>
</evidence>
<feature type="transmembrane region" description="Helical" evidence="6">
    <location>
        <begin position="20"/>
        <end position="38"/>
    </location>
</feature>
<dbReference type="AlphaFoldDB" id="F5XF19"/>
<dbReference type="EMBL" id="AP012204">
    <property type="protein sequence ID" value="BAK37757.1"/>
    <property type="molecule type" value="Genomic_DNA"/>
</dbReference>
<keyword evidence="3 6" id="KW-1133">Transmembrane helix</keyword>
<evidence type="ECO:0000256" key="3">
    <source>
        <dbReference type="ARBA" id="ARBA00022989"/>
    </source>
</evidence>
<dbReference type="GO" id="GO:0055085">
    <property type="term" value="P:transmembrane transport"/>
    <property type="evidence" value="ECO:0007669"/>
    <property type="project" value="InterPro"/>
</dbReference>
<accession>F5XF19</accession>
<dbReference type="HOGENOM" id="CLU_1480437_0_0_11"/>
<sequence>MPREEALALAGRSDHAIRGLVPGYFALVMATGIVSVAVNDAGQHTLSAGLLLIAVGAYLVLITLDLIRVWRHRDAMADDFGDPARCLPQNSVTVGDLPELCGLDPPVRWLRVQHTGPGPEREWEAWLSKTRSTSRSAASTNGRTSRWGGSTWFCSARPASASRRWSTRSSARRSRAPGSASR</sequence>
<dbReference type="eggNOG" id="COG1275">
    <property type="taxonomic scope" value="Bacteria"/>
</dbReference>
<reference evidence="7 8" key="1">
    <citation type="submission" date="2011-05" db="EMBL/GenBank/DDBJ databases">
        <title>Whole genome sequence of Microlunatus phosphovorus NM-1.</title>
        <authorList>
            <person name="Hosoyama A."/>
            <person name="Sasaki K."/>
            <person name="Harada T."/>
            <person name="Igarashi R."/>
            <person name="Kawakoshi A."/>
            <person name="Sasagawa M."/>
            <person name="Fukada J."/>
            <person name="Nakamura S."/>
            <person name="Katano Y."/>
            <person name="Hanada S."/>
            <person name="Kamagata Y."/>
            <person name="Nakamura N."/>
            <person name="Yamazaki S."/>
            <person name="Fujita N."/>
        </authorList>
    </citation>
    <scope>NUCLEOTIDE SEQUENCE [LARGE SCALE GENOMIC DNA]</scope>
    <source>
        <strain evidence="8">ATCC 700054 / DSM 10555 / JCM 9379 / NBRC 101784 / NCIMB 13414 / VKM Ac-1990 / NM-1</strain>
    </source>
</reference>
<dbReference type="InterPro" id="IPR004695">
    <property type="entry name" value="SLAC1/Mae1/Ssu1/TehA"/>
</dbReference>
<dbReference type="Pfam" id="PF03595">
    <property type="entry name" value="SLAC1"/>
    <property type="match status" value="1"/>
</dbReference>
<feature type="compositionally biased region" description="Low complexity" evidence="5">
    <location>
        <begin position="155"/>
        <end position="169"/>
    </location>
</feature>
<evidence type="ECO:0000313" key="8">
    <source>
        <dbReference type="Proteomes" id="UP000007947"/>
    </source>
</evidence>